<keyword evidence="2" id="KW-1185">Reference proteome</keyword>
<reference evidence="2" key="1">
    <citation type="submission" date="2023-07" db="EMBL/GenBank/DDBJ databases">
        <title>30 novel species of actinomycetes from the DSMZ collection.</title>
        <authorList>
            <person name="Nouioui I."/>
        </authorList>
    </citation>
    <scope>NUCLEOTIDE SEQUENCE [LARGE SCALE GENOMIC DNA]</scope>
    <source>
        <strain evidence="2">DSM 44399</strain>
    </source>
</reference>
<proteinExistence type="predicted"/>
<dbReference type="Proteomes" id="UP001183176">
    <property type="component" value="Unassembled WGS sequence"/>
</dbReference>
<protein>
    <recommendedName>
        <fullName evidence="3">ImmA/IrrE family metallo-endopeptidase</fullName>
    </recommendedName>
</protein>
<evidence type="ECO:0000313" key="1">
    <source>
        <dbReference type="EMBL" id="MDT0260182.1"/>
    </source>
</evidence>
<evidence type="ECO:0008006" key="3">
    <source>
        <dbReference type="Google" id="ProtNLM"/>
    </source>
</evidence>
<gene>
    <name evidence="1" type="ORF">RM423_02120</name>
</gene>
<accession>A0ABU2J5C1</accession>
<name>A0ABU2J5C1_9ACTN</name>
<organism evidence="1 2">
    <name type="scientific">Jatrophihabitans lederbergiae</name>
    <dbReference type="NCBI Taxonomy" id="3075547"/>
    <lineage>
        <taxon>Bacteria</taxon>
        <taxon>Bacillati</taxon>
        <taxon>Actinomycetota</taxon>
        <taxon>Actinomycetes</taxon>
        <taxon>Jatrophihabitantales</taxon>
        <taxon>Jatrophihabitantaceae</taxon>
        <taxon>Jatrophihabitans</taxon>
    </lineage>
</organism>
<dbReference type="EMBL" id="JAVREH010000002">
    <property type="protein sequence ID" value="MDT0260182.1"/>
    <property type="molecule type" value="Genomic_DNA"/>
</dbReference>
<dbReference type="RefSeq" id="WP_311421342.1">
    <property type="nucleotide sequence ID" value="NZ_JAVREH010000002.1"/>
</dbReference>
<evidence type="ECO:0000313" key="2">
    <source>
        <dbReference type="Proteomes" id="UP001183176"/>
    </source>
</evidence>
<sequence length="166" mass="18472">MTSRPGTPRPQLISYDSRGLYDPWADVRQNWPAVRVVIEPMSGDLLGEVRDDGLVIALRAGTSGAQRRCTLTHELVHLERGILDCGPWSQREEIQVHTETALRLVPLSQLIAAIRALGGVEDPGAIAQWLDVDSETLAVRLSRVDRVERRALRRALARQVPLWSVA</sequence>
<comment type="caution">
    <text evidence="1">The sequence shown here is derived from an EMBL/GenBank/DDBJ whole genome shotgun (WGS) entry which is preliminary data.</text>
</comment>